<keyword evidence="4 6" id="KW-1133">Transmembrane helix</keyword>
<dbReference type="eggNOG" id="COG1280">
    <property type="taxonomic scope" value="Bacteria"/>
</dbReference>
<accession>F7Y013</accession>
<feature type="transmembrane region" description="Helical" evidence="6">
    <location>
        <begin position="6"/>
        <end position="30"/>
    </location>
</feature>
<dbReference type="GO" id="GO:0005886">
    <property type="term" value="C:plasma membrane"/>
    <property type="evidence" value="ECO:0007669"/>
    <property type="project" value="UniProtKB-SubCell"/>
</dbReference>
<dbReference type="GO" id="GO:0015171">
    <property type="term" value="F:amino acid transmembrane transporter activity"/>
    <property type="evidence" value="ECO:0007669"/>
    <property type="project" value="TreeGrafter"/>
</dbReference>
<feature type="transmembrane region" description="Helical" evidence="6">
    <location>
        <begin position="161"/>
        <end position="181"/>
    </location>
</feature>
<protein>
    <submittedName>
        <fullName evidence="7">Lysine exporter protein (LYSE/YGGA)</fullName>
    </submittedName>
</protein>
<proteinExistence type="predicted"/>
<feature type="transmembrane region" description="Helical" evidence="6">
    <location>
        <begin position="73"/>
        <end position="94"/>
    </location>
</feature>
<evidence type="ECO:0000313" key="7">
    <source>
        <dbReference type="EMBL" id="AEH89303.1"/>
    </source>
</evidence>
<dbReference type="PANTHER" id="PTHR30086">
    <property type="entry name" value="ARGININE EXPORTER PROTEIN ARGO"/>
    <property type="match status" value="1"/>
</dbReference>
<evidence type="ECO:0000256" key="6">
    <source>
        <dbReference type="SAM" id="Phobius"/>
    </source>
</evidence>
<dbReference type="PANTHER" id="PTHR30086:SF20">
    <property type="entry name" value="ARGININE EXPORTER PROTEIN ARGO-RELATED"/>
    <property type="match status" value="1"/>
</dbReference>
<dbReference type="Proteomes" id="UP000001623">
    <property type="component" value="Chromosome"/>
</dbReference>
<dbReference type="STRING" id="536019.Mesop_4883"/>
<evidence type="ECO:0000256" key="2">
    <source>
        <dbReference type="ARBA" id="ARBA00022475"/>
    </source>
</evidence>
<gene>
    <name evidence="7" type="ordered locus">Mesop_4883</name>
</gene>
<reference evidence="7 8" key="1">
    <citation type="submission" date="2010-10" db="EMBL/GenBank/DDBJ databases">
        <title>Complete sequence of Mesorhizobium opportunistum WSM2075.</title>
        <authorList>
            <consortium name="US DOE Joint Genome Institute"/>
            <person name="Lucas S."/>
            <person name="Copeland A."/>
            <person name="Lapidus A."/>
            <person name="Cheng J.-F."/>
            <person name="Bruce D."/>
            <person name="Goodwin L."/>
            <person name="Pitluck S."/>
            <person name="Chertkov O."/>
            <person name="Misra M."/>
            <person name="Detter J.C."/>
            <person name="Han C."/>
            <person name="Tapia R."/>
            <person name="Land M."/>
            <person name="Hauser L."/>
            <person name="Kyrpides N."/>
            <person name="Ovchinnikova G."/>
            <person name="Mavrommatis K.M."/>
            <person name="Tiwari R.P."/>
            <person name="Howieson J.G."/>
            <person name="O'Hara G.W."/>
            <person name="Nandasena K.G."/>
            <person name="Woyke T."/>
        </authorList>
    </citation>
    <scope>NUCLEOTIDE SEQUENCE [LARGE SCALE GENOMIC DNA]</scope>
    <source>
        <strain evidence="8">LMG 24607 / HAMBI 3007 / WSM2075</strain>
    </source>
</reference>
<sequence>MPDLTTYLAFLGAVLAYQLSGVGPDMMLVISRGVGQGWRHALAAATGCVSAGVVQIPLLAMGLATLITSSPPLYSFLQIVGAIYLIAIGVKFLLARRQDESRIFAFANTGGTAAAFRQGMICNLTNPTTLAFMLAMLPQFVHPWAGPAALQFIILGTTMKMMGMVVLGAVALTSGAVGGWLSRRSSFVVWQGRLAGAIMVAVGIRLLLAVTSGRR</sequence>
<keyword evidence="2" id="KW-1003">Cell membrane</keyword>
<feature type="transmembrane region" description="Helical" evidence="6">
    <location>
        <begin position="187"/>
        <end position="208"/>
    </location>
</feature>
<dbReference type="InterPro" id="IPR001123">
    <property type="entry name" value="LeuE-type"/>
</dbReference>
<evidence type="ECO:0000256" key="4">
    <source>
        <dbReference type="ARBA" id="ARBA00022989"/>
    </source>
</evidence>
<evidence type="ECO:0000256" key="3">
    <source>
        <dbReference type="ARBA" id="ARBA00022692"/>
    </source>
</evidence>
<organism evidence="7 8">
    <name type="scientific">Mesorhizobium opportunistum (strain LMG 24607 / HAMBI 3007 / WSM2075)</name>
    <dbReference type="NCBI Taxonomy" id="536019"/>
    <lineage>
        <taxon>Bacteria</taxon>
        <taxon>Pseudomonadati</taxon>
        <taxon>Pseudomonadota</taxon>
        <taxon>Alphaproteobacteria</taxon>
        <taxon>Hyphomicrobiales</taxon>
        <taxon>Phyllobacteriaceae</taxon>
        <taxon>Mesorhizobium</taxon>
    </lineage>
</organism>
<dbReference type="KEGG" id="mop:Mesop_4883"/>
<feature type="transmembrane region" description="Helical" evidence="6">
    <location>
        <begin position="42"/>
        <end position="67"/>
    </location>
</feature>
<keyword evidence="3 6" id="KW-0812">Transmembrane</keyword>
<evidence type="ECO:0000256" key="1">
    <source>
        <dbReference type="ARBA" id="ARBA00004651"/>
    </source>
</evidence>
<evidence type="ECO:0000313" key="8">
    <source>
        <dbReference type="Proteomes" id="UP000001623"/>
    </source>
</evidence>
<name>F7Y013_MESOW</name>
<dbReference type="Pfam" id="PF01810">
    <property type="entry name" value="LysE"/>
    <property type="match status" value="1"/>
</dbReference>
<dbReference type="HOGENOM" id="CLU_079569_3_1_5"/>
<dbReference type="PIRSF" id="PIRSF006324">
    <property type="entry name" value="LeuE"/>
    <property type="match status" value="1"/>
</dbReference>
<evidence type="ECO:0000256" key="5">
    <source>
        <dbReference type="ARBA" id="ARBA00023136"/>
    </source>
</evidence>
<keyword evidence="5 6" id="KW-0472">Membrane</keyword>
<dbReference type="AlphaFoldDB" id="F7Y013"/>
<comment type="subcellular location">
    <subcellularLocation>
        <location evidence="1">Cell membrane</location>
        <topology evidence="1">Multi-pass membrane protein</topology>
    </subcellularLocation>
</comment>
<dbReference type="EMBL" id="CP002279">
    <property type="protein sequence ID" value="AEH89303.1"/>
    <property type="molecule type" value="Genomic_DNA"/>
</dbReference>